<feature type="transmembrane region" description="Helical" evidence="3">
    <location>
        <begin position="12"/>
        <end position="33"/>
    </location>
</feature>
<protein>
    <recommendedName>
        <fullName evidence="4">Type II secretion system protein GspG C-terminal domain-containing protein</fullName>
    </recommendedName>
</protein>
<dbReference type="PRINTS" id="PR00813">
    <property type="entry name" value="BCTERIALGSPG"/>
</dbReference>
<dbReference type="InterPro" id="IPR045584">
    <property type="entry name" value="Pilin-like"/>
</dbReference>
<evidence type="ECO:0000313" key="5">
    <source>
        <dbReference type="EMBL" id="GLH66120.1"/>
    </source>
</evidence>
<keyword evidence="3" id="KW-1133">Transmembrane helix</keyword>
<feature type="domain" description="Type II secretion system protein GspG C-terminal" evidence="4">
    <location>
        <begin position="39"/>
        <end position="128"/>
    </location>
</feature>
<dbReference type="Proteomes" id="UP001165044">
    <property type="component" value="Unassembled WGS sequence"/>
</dbReference>
<dbReference type="RefSeq" id="WP_285606202.1">
    <property type="nucleotide sequence ID" value="NZ_BSDC01000001.1"/>
</dbReference>
<evidence type="ECO:0000259" key="4">
    <source>
        <dbReference type="Pfam" id="PF08334"/>
    </source>
</evidence>
<dbReference type="InterPro" id="IPR012902">
    <property type="entry name" value="N_methyl_site"/>
</dbReference>
<comment type="caution">
    <text evidence="5">The sequence shown here is derived from an EMBL/GenBank/DDBJ whole genome shotgun (WGS) entry which is preliminary data.</text>
</comment>
<keyword evidence="3" id="KW-0812">Transmembrane</keyword>
<dbReference type="Pfam" id="PF08334">
    <property type="entry name" value="T2SSG"/>
    <property type="match status" value="1"/>
</dbReference>
<feature type="compositionally biased region" description="Low complexity" evidence="2">
    <location>
        <begin position="138"/>
        <end position="166"/>
    </location>
</feature>
<sequence length="166" mass="17570">MTLPIARRRDRGFSLLELLVAMMIIAVLGTLGFSQYKKHSAAARYLKAQDDLKIVAEGLDQYYLKHGRFPDFGSYDAMIDGNSTLVKESLIKVGMSAVDPFGQPYEGKSSRATYDLKCAGDPGNQEEAGPITRTPGQVSGSSPVSSPGSTAAPKADAPGADAGAKK</sequence>
<evidence type="ECO:0000256" key="2">
    <source>
        <dbReference type="SAM" id="MobiDB-lite"/>
    </source>
</evidence>
<evidence type="ECO:0000256" key="3">
    <source>
        <dbReference type="SAM" id="Phobius"/>
    </source>
</evidence>
<keyword evidence="6" id="KW-1185">Reference proteome</keyword>
<name>A0ABQ5PVG7_9BACT</name>
<dbReference type="Gene3D" id="3.30.700.10">
    <property type="entry name" value="Glycoprotein, Type 4 Pilin"/>
    <property type="match status" value="1"/>
</dbReference>
<evidence type="ECO:0000313" key="6">
    <source>
        <dbReference type="Proteomes" id="UP001165044"/>
    </source>
</evidence>
<accession>A0ABQ5PVG7</accession>
<gene>
    <name evidence="5" type="ORF">GETHED_04840</name>
</gene>
<dbReference type="EMBL" id="BSDC01000001">
    <property type="protein sequence ID" value="GLH66120.1"/>
    <property type="molecule type" value="Genomic_DNA"/>
</dbReference>
<keyword evidence="3" id="KW-0472">Membrane</keyword>
<dbReference type="InterPro" id="IPR000983">
    <property type="entry name" value="Bac_GSPG_pilin"/>
</dbReference>
<dbReference type="PROSITE" id="PS00409">
    <property type="entry name" value="PROKAR_NTER_METHYL"/>
    <property type="match status" value="1"/>
</dbReference>
<proteinExistence type="predicted"/>
<dbReference type="InterPro" id="IPR013545">
    <property type="entry name" value="T2SS_protein-GspG_C"/>
</dbReference>
<dbReference type="SUPFAM" id="SSF54523">
    <property type="entry name" value="Pili subunits"/>
    <property type="match status" value="1"/>
</dbReference>
<dbReference type="Pfam" id="PF07963">
    <property type="entry name" value="N_methyl"/>
    <property type="match status" value="1"/>
</dbReference>
<organism evidence="5 6">
    <name type="scientific">Geothrix edaphica</name>
    <dbReference type="NCBI Taxonomy" id="2927976"/>
    <lineage>
        <taxon>Bacteria</taxon>
        <taxon>Pseudomonadati</taxon>
        <taxon>Acidobacteriota</taxon>
        <taxon>Holophagae</taxon>
        <taxon>Holophagales</taxon>
        <taxon>Holophagaceae</taxon>
        <taxon>Geothrix</taxon>
    </lineage>
</organism>
<keyword evidence="1" id="KW-0488">Methylation</keyword>
<evidence type="ECO:0000256" key="1">
    <source>
        <dbReference type="ARBA" id="ARBA00022481"/>
    </source>
</evidence>
<reference evidence="5" key="1">
    <citation type="journal article" date="2023" name="Antonie Van Leeuwenhoek">
        <title>Mesoterricola silvestris gen. nov., sp. nov., Mesoterricola sediminis sp. nov., Geothrix oryzae sp. nov., Geothrix edaphica sp. nov., Geothrix rubra sp. nov., and Geothrix limicola sp. nov., six novel members of Acidobacteriota isolated from soils.</title>
        <authorList>
            <person name="Itoh H."/>
            <person name="Sugisawa Y."/>
            <person name="Mise K."/>
            <person name="Xu Z."/>
            <person name="Kuniyasu M."/>
            <person name="Ushijima N."/>
            <person name="Kawano K."/>
            <person name="Kobayashi E."/>
            <person name="Shiratori Y."/>
            <person name="Masuda Y."/>
            <person name="Senoo K."/>
        </authorList>
    </citation>
    <scope>NUCLEOTIDE SEQUENCE</scope>
    <source>
        <strain evidence="5">Red802</strain>
    </source>
</reference>
<feature type="region of interest" description="Disordered" evidence="2">
    <location>
        <begin position="113"/>
        <end position="166"/>
    </location>
</feature>
<dbReference type="NCBIfam" id="TIGR02532">
    <property type="entry name" value="IV_pilin_GFxxxE"/>
    <property type="match status" value="1"/>
</dbReference>